<dbReference type="AlphaFoldDB" id="A0A226WZX0"/>
<feature type="domain" description="Rieske" evidence="6">
    <location>
        <begin position="27"/>
        <end position="134"/>
    </location>
</feature>
<keyword evidence="4" id="KW-0408">Iron</keyword>
<evidence type="ECO:0000256" key="3">
    <source>
        <dbReference type="ARBA" id="ARBA00023002"/>
    </source>
</evidence>
<dbReference type="RefSeq" id="WP_089162151.1">
    <property type="nucleotide sequence ID" value="NZ_MTHB01000119.1"/>
</dbReference>
<dbReference type="PANTHER" id="PTHR21266:SF59">
    <property type="entry name" value="BLR4922 PROTEIN"/>
    <property type="match status" value="1"/>
</dbReference>
<keyword evidence="1" id="KW-0001">2Fe-2S</keyword>
<keyword evidence="3" id="KW-0560">Oxidoreductase</keyword>
<dbReference type="Proteomes" id="UP000214720">
    <property type="component" value="Unassembled WGS sequence"/>
</dbReference>
<dbReference type="CDD" id="cd03479">
    <property type="entry name" value="Rieske_RO_Alpha_PhDO_like"/>
    <property type="match status" value="1"/>
</dbReference>
<keyword evidence="5" id="KW-0411">Iron-sulfur</keyword>
<protein>
    <submittedName>
        <fullName evidence="7">Phthalate 4,5-dioxygenase oxygenase subunit (OhpA2)</fullName>
    </submittedName>
</protein>
<comment type="caution">
    <text evidence="7">The sequence shown here is derived from an EMBL/GenBank/DDBJ whole genome shotgun (WGS) entry which is preliminary data.</text>
</comment>
<evidence type="ECO:0000313" key="7">
    <source>
        <dbReference type="EMBL" id="OXC76724.1"/>
    </source>
</evidence>
<dbReference type="InterPro" id="IPR036922">
    <property type="entry name" value="Rieske_2Fe-2S_sf"/>
</dbReference>
<evidence type="ECO:0000256" key="2">
    <source>
        <dbReference type="ARBA" id="ARBA00022723"/>
    </source>
</evidence>
<dbReference type="GO" id="GO:0005506">
    <property type="term" value="F:iron ion binding"/>
    <property type="evidence" value="ECO:0007669"/>
    <property type="project" value="InterPro"/>
</dbReference>
<dbReference type="InterPro" id="IPR015881">
    <property type="entry name" value="ARHD_Rieske_2Fe_2S"/>
</dbReference>
<dbReference type="GO" id="GO:0051213">
    <property type="term" value="F:dioxygenase activity"/>
    <property type="evidence" value="ECO:0007669"/>
    <property type="project" value="UniProtKB-KW"/>
</dbReference>
<dbReference type="GO" id="GO:0051537">
    <property type="term" value="F:2 iron, 2 sulfur cluster binding"/>
    <property type="evidence" value="ECO:0007669"/>
    <property type="project" value="UniProtKB-KW"/>
</dbReference>
<dbReference type="PROSITE" id="PS51296">
    <property type="entry name" value="RIESKE"/>
    <property type="match status" value="1"/>
</dbReference>
<dbReference type="CDD" id="cd08878">
    <property type="entry name" value="RHO_alpha_C_DMO-like"/>
    <property type="match status" value="1"/>
</dbReference>
<dbReference type="InterPro" id="IPR050584">
    <property type="entry name" value="Cholesterol_7-desaturase"/>
</dbReference>
<keyword evidence="2" id="KW-0479">Metal-binding</keyword>
<dbReference type="Pfam" id="PF19301">
    <property type="entry name" value="LigXa_C"/>
    <property type="match status" value="1"/>
</dbReference>
<reference evidence="8" key="1">
    <citation type="submission" date="2017-01" db="EMBL/GenBank/DDBJ databases">
        <title>Genome Analysis of Deinococcus marmoris KOPRI26562.</title>
        <authorList>
            <person name="Kim J.H."/>
            <person name="Oh H.-M."/>
        </authorList>
    </citation>
    <scope>NUCLEOTIDE SEQUENCE [LARGE SCALE GENOMIC DNA]</scope>
    <source>
        <strain evidence="8">PAMC 26633</strain>
    </source>
</reference>
<accession>A0A226WZX0</accession>
<dbReference type="SUPFAM" id="SSF55961">
    <property type="entry name" value="Bet v1-like"/>
    <property type="match status" value="1"/>
</dbReference>
<dbReference type="PROSITE" id="PS00570">
    <property type="entry name" value="RING_HYDROXYL_ALPHA"/>
    <property type="match status" value="1"/>
</dbReference>
<dbReference type="SUPFAM" id="SSF50022">
    <property type="entry name" value="ISP domain"/>
    <property type="match status" value="1"/>
</dbReference>
<organism evidence="7 8">
    <name type="scientific">Caballeronia sordidicola</name>
    <name type="common">Burkholderia sordidicola</name>
    <dbReference type="NCBI Taxonomy" id="196367"/>
    <lineage>
        <taxon>Bacteria</taxon>
        <taxon>Pseudomonadati</taxon>
        <taxon>Pseudomonadota</taxon>
        <taxon>Betaproteobacteria</taxon>
        <taxon>Burkholderiales</taxon>
        <taxon>Burkholderiaceae</taxon>
        <taxon>Caballeronia</taxon>
    </lineage>
</organism>
<evidence type="ECO:0000256" key="4">
    <source>
        <dbReference type="ARBA" id="ARBA00023004"/>
    </source>
</evidence>
<dbReference type="Gene3D" id="2.102.10.10">
    <property type="entry name" value="Rieske [2Fe-2S] iron-sulphur domain"/>
    <property type="match status" value="1"/>
</dbReference>
<keyword evidence="7" id="KW-0223">Dioxygenase</keyword>
<dbReference type="Pfam" id="PF00355">
    <property type="entry name" value="Rieske"/>
    <property type="match status" value="1"/>
</dbReference>
<evidence type="ECO:0000256" key="5">
    <source>
        <dbReference type="ARBA" id="ARBA00023014"/>
    </source>
</evidence>
<dbReference type="OrthoDB" id="9790995at2"/>
<dbReference type="EMBL" id="MTHB01000119">
    <property type="protein sequence ID" value="OXC76724.1"/>
    <property type="molecule type" value="Genomic_DNA"/>
</dbReference>
<sequence>MISKQDNETLTRVGPGTEMGDFMRSYWLPVALSAELPEPDGAPIRVRILGEDLVAFRNTDGKVGLLDEFCPHRAASLVLAVNEENGLRCIYHGWKYAVDGSCVDIPTEPKGSAFCSRVKAKAYPTREAGGMVWAYLGKTELEPPFPEYEWFKLPTEHCFASKVLGECNYAQLVEGTIDSAHAGVLHRRSPWTKKFDAVVFEEILKVDLELEYTAYGIRYAGLRETEPGKFNARVTALAMPVTTLIPPFETGATPNRRLVNVFVPRDDENTWVMQFVFDPVKPVDAEQRIREGGLYVDKDFRKLSNRDNLYNQDRQMMKESNFSGITGILVQDHAVGESQGRILDRSKEFLGTSDLCVTAWRRQMIKGAKALRQNAVQPVGTAPGIPYQLVSACTVTVDKNNGESWKTKASLPPELVNAS</sequence>
<gene>
    <name evidence="7" type="ORF">BSU04_20420</name>
</gene>
<proteinExistence type="predicted"/>
<dbReference type="Gene3D" id="3.90.380.10">
    <property type="entry name" value="Naphthalene 1,2-dioxygenase Alpha Subunit, Chain A, domain 1"/>
    <property type="match status" value="1"/>
</dbReference>
<dbReference type="PANTHER" id="PTHR21266">
    <property type="entry name" value="IRON-SULFUR DOMAIN CONTAINING PROTEIN"/>
    <property type="match status" value="1"/>
</dbReference>
<dbReference type="InterPro" id="IPR017941">
    <property type="entry name" value="Rieske_2Fe-2S"/>
</dbReference>
<dbReference type="InterPro" id="IPR045623">
    <property type="entry name" value="LigXa_C"/>
</dbReference>
<evidence type="ECO:0000313" key="8">
    <source>
        <dbReference type="Proteomes" id="UP000214720"/>
    </source>
</evidence>
<name>A0A226WZX0_CABSO</name>
<evidence type="ECO:0000259" key="6">
    <source>
        <dbReference type="PROSITE" id="PS51296"/>
    </source>
</evidence>
<evidence type="ECO:0000256" key="1">
    <source>
        <dbReference type="ARBA" id="ARBA00022714"/>
    </source>
</evidence>